<evidence type="ECO:0000256" key="2">
    <source>
        <dbReference type="SAM" id="SignalP"/>
    </source>
</evidence>
<dbReference type="PANTHER" id="PTHR34502:SF4">
    <property type="entry name" value="DUF6594 DOMAIN-CONTAINING PROTEIN"/>
    <property type="match status" value="1"/>
</dbReference>
<feature type="domain" description="DUF6594" evidence="3">
    <location>
        <begin position="55"/>
        <end position="283"/>
    </location>
</feature>
<feature type="signal peptide" evidence="2">
    <location>
        <begin position="1"/>
        <end position="21"/>
    </location>
</feature>
<evidence type="ECO:0000313" key="5">
    <source>
        <dbReference type="EMBL" id="RMX84496.1"/>
    </source>
</evidence>
<evidence type="ECO:0000259" key="3">
    <source>
        <dbReference type="Pfam" id="PF20237"/>
    </source>
</evidence>
<keyword evidence="1" id="KW-0472">Membrane</keyword>
<feature type="chain" id="PRO_5036340330" description="DUF6594 domain-containing protein" evidence="2">
    <location>
        <begin position="22"/>
        <end position="290"/>
    </location>
</feature>
<keyword evidence="2" id="KW-0732">Signal</keyword>
<feature type="transmembrane region" description="Helical" evidence="1">
    <location>
        <begin position="271"/>
        <end position="287"/>
    </location>
</feature>
<sequence length="290" mass="32871">MAGNAVIPSLLHFFKLQLTATEQWNWLSPQRQKNPESQGDQPSVVTPDEYLPGFEEVAAFISTEDEGGMYRRFRRLAARNLLYMQSELASLEDKLRRMDQGDKCKIDTPEGVNAFQCAIDWDAMRRLEPTDDKARERLALVMDIRKLMREYPDDIKRRQFALTKEQHYCEHHTDRLTRLIEQSIVKSQIKWFREKRNVPQSWQGVYYISDHMIETVVSICAVTIAADFLVGGIAALDAAQARNVRLGTLAAFTVAFAAFVGLLTTAKRSEVFAASAAYAAVLVVYVGKAS</sequence>
<accession>A0A3M6WFT7</accession>
<protein>
    <recommendedName>
        <fullName evidence="3">DUF6594 domain-containing protein</fullName>
    </recommendedName>
</protein>
<dbReference type="Proteomes" id="UP000281245">
    <property type="component" value="Unassembled WGS sequence"/>
</dbReference>
<keyword evidence="1" id="KW-1133">Transmembrane helix</keyword>
<dbReference type="EMBL" id="QWIJ01000966">
    <property type="protein sequence ID" value="RMX77407.1"/>
    <property type="molecule type" value="Genomic_DNA"/>
</dbReference>
<dbReference type="VEuPathDB" id="FungiDB:BTJ68_03054"/>
<feature type="transmembrane region" description="Helical" evidence="1">
    <location>
        <begin position="216"/>
        <end position="239"/>
    </location>
</feature>
<organism evidence="4 6">
    <name type="scientific">Hortaea werneckii</name>
    <name type="common">Black yeast</name>
    <name type="synonym">Cladosporium werneckii</name>
    <dbReference type="NCBI Taxonomy" id="91943"/>
    <lineage>
        <taxon>Eukaryota</taxon>
        <taxon>Fungi</taxon>
        <taxon>Dikarya</taxon>
        <taxon>Ascomycota</taxon>
        <taxon>Pezizomycotina</taxon>
        <taxon>Dothideomycetes</taxon>
        <taxon>Dothideomycetidae</taxon>
        <taxon>Mycosphaerellales</taxon>
        <taxon>Teratosphaeriaceae</taxon>
        <taxon>Hortaea</taxon>
    </lineage>
</organism>
<dbReference type="InterPro" id="IPR046529">
    <property type="entry name" value="DUF6594"/>
</dbReference>
<evidence type="ECO:0000313" key="4">
    <source>
        <dbReference type="EMBL" id="RMX77407.1"/>
    </source>
</evidence>
<dbReference type="PANTHER" id="PTHR34502">
    <property type="entry name" value="DUF6594 DOMAIN-CONTAINING PROTEIN-RELATED"/>
    <property type="match status" value="1"/>
</dbReference>
<evidence type="ECO:0000313" key="6">
    <source>
        <dbReference type="Proteomes" id="UP000281245"/>
    </source>
</evidence>
<dbReference type="AlphaFoldDB" id="A0A3M6WFT7"/>
<gene>
    <name evidence="5" type="ORF">D0868_15478</name>
    <name evidence="4" type="ORF">D0869_09913</name>
</gene>
<evidence type="ECO:0000313" key="7">
    <source>
        <dbReference type="Proteomes" id="UP000282582"/>
    </source>
</evidence>
<comment type="caution">
    <text evidence="4">The sequence shown here is derived from an EMBL/GenBank/DDBJ whole genome shotgun (WGS) entry which is preliminary data.</text>
</comment>
<reference evidence="6 7" key="1">
    <citation type="journal article" date="2018" name="BMC Genomics">
        <title>Genomic evidence for intraspecific hybridization in a clonal and extremely halotolerant yeast.</title>
        <authorList>
            <person name="Gostincar C."/>
            <person name="Stajich J.E."/>
            <person name="Zupancic J."/>
            <person name="Zalar P."/>
            <person name="Gunde-Cimerman N."/>
        </authorList>
    </citation>
    <scope>NUCLEOTIDE SEQUENCE [LARGE SCALE GENOMIC DNA]</scope>
    <source>
        <strain evidence="5 7">EXF-6654</strain>
        <strain evidence="4 6">EXF-6656</strain>
    </source>
</reference>
<dbReference type="OrthoDB" id="3533814at2759"/>
<dbReference type="EMBL" id="QWIK01002637">
    <property type="protein sequence ID" value="RMX84496.1"/>
    <property type="molecule type" value="Genomic_DNA"/>
</dbReference>
<dbReference type="Proteomes" id="UP000282582">
    <property type="component" value="Unassembled WGS sequence"/>
</dbReference>
<name>A0A3M6WFT7_HORWE</name>
<proteinExistence type="predicted"/>
<evidence type="ECO:0000256" key="1">
    <source>
        <dbReference type="SAM" id="Phobius"/>
    </source>
</evidence>
<keyword evidence="1" id="KW-0812">Transmembrane</keyword>
<dbReference type="Pfam" id="PF20237">
    <property type="entry name" value="DUF6594"/>
    <property type="match status" value="1"/>
</dbReference>
<feature type="transmembrane region" description="Helical" evidence="1">
    <location>
        <begin position="246"/>
        <end position="265"/>
    </location>
</feature>